<accession>A0ABW2TU37</accession>
<protein>
    <recommendedName>
        <fullName evidence="5">CopC domain-containing protein</fullName>
    </recommendedName>
</protein>
<dbReference type="EMBL" id="JBHTEY010000004">
    <property type="protein sequence ID" value="MFC7616510.1"/>
    <property type="molecule type" value="Genomic_DNA"/>
</dbReference>
<proteinExistence type="predicted"/>
<evidence type="ECO:0000313" key="3">
    <source>
        <dbReference type="EMBL" id="MFC7616510.1"/>
    </source>
</evidence>
<gene>
    <name evidence="3" type="ORF">ACFQV2_26620</name>
</gene>
<evidence type="ECO:0000256" key="1">
    <source>
        <dbReference type="SAM" id="MobiDB-lite"/>
    </source>
</evidence>
<feature type="region of interest" description="Disordered" evidence="1">
    <location>
        <begin position="48"/>
        <end position="102"/>
    </location>
</feature>
<evidence type="ECO:0008006" key="5">
    <source>
        <dbReference type="Google" id="ProtNLM"/>
    </source>
</evidence>
<feature type="signal peptide" evidence="2">
    <location>
        <begin position="1"/>
        <end position="26"/>
    </location>
</feature>
<reference evidence="4" key="1">
    <citation type="journal article" date="2019" name="Int. J. Syst. Evol. Microbiol.">
        <title>The Global Catalogue of Microorganisms (GCM) 10K type strain sequencing project: providing services to taxonomists for standard genome sequencing and annotation.</title>
        <authorList>
            <consortium name="The Broad Institute Genomics Platform"/>
            <consortium name="The Broad Institute Genome Sequencing Center for Infectious Disease"/>
            <person name="Wu L."/>
            <person name="Ma J."/>
        </authorList>
    </citation>
    <scope>NUCLEOTIDE SEQUENCE [LARGE SCALE GENOMIC DNA]</scope>
    <source>
        <strain evidence="4">JCM 17695</strain>
    </source>
</reference>
<evidence type="ECO:0000313" key="4">
    <source>
        <dbReference type="Proteomes" id="UP001596512"/>
    </source>
</evidence>
<evidence type="ECO:0000256" key="2">
    <source>
        <dbReference type="SAM" id="SignalP"/>
    </source>
</evidence>
<sequence length="102" mass="9959">MSSPVRAAVLAAVLLGGALHPAPAHAATLAFTSPTASALTGAVDLEVAAPRAPRRSGSPSTAPPSPNSPTTTPSPPAPPRSGARPPTSDGSRRARTPCAPTP</sequence>
<keyword evidence="4" id="KW-1185">Reference proteome</keyword>
<keyword evidence="2" id="KW-0732">Signal</keyword>
<comment type="caution">
    <text evidence="3">The sequence shown here is derived from an EMBL/GenBank/DDBJ whole genome shotgun (WGS) entry which is preliminary data.</text>
</comment>
<feature type="chain" id="PRO_5046990481" description="CopC domain-containing protein" evidence="2">
    <location>
        <begin position="27"/>
        <end position="102"/>
    </location>
</feature>
<feature type="compositionally biased region" description="Pro residues" evidence="1">
    <location>
        <begin position="61"/>
        <end position="79"/>
    </location>
</feature>
<dbReference type="Proteomes" id="UP001596512">
    <property type="component" value="Unassembled WGS sequence"/>
</dbReference>
<organism evidence="3 4">
    <name type="scientific">Actinokineospora soli</name>
    <dbReference type="NCBI Taxonomy" id="1048753"/>
    <lineage>
        <taxon>Bacteria</taxon>
        <taxon>Bacillati</taxon>
        <taxon>Actinomycetota</taxon>
        <taxon>Actinomycetes</taxon>
        <taxon>Pseudonocardiales</taxon>
        <taxon>Pseudonocardiaceae</taxon>
        <taxon>Actinokineospora</taxon>
    </lineage>
</organism>
<feature type="compositionally biased region" description="Low complexity" evidence="1">
    <location>
        <begin position="49"/>
        <end position="60"/>
    </location>
</feature>
<name>A0ABW2TU37_9PSEU</name>